<dbReference type="InterPro" id="IPR038718">
    <property type="entry name" value="SNF2-like_sf"/>
</dbReference>
<dbReference type="GO" id="GO:0005524">
    <property type="term" value="F:ATP binding"/>
    <property type="evidence" value="ECO:0007669"/>
    <property type="project" value="InterPro"/>
</dbReference>
<dbReference type="InterPro" id="IPR027417">
    <property type="entry name" value="P-loop_NTPase"/>
</dbReference>
<dbReference type="InterPro" id="IPR000330">
    <property type="entry name" value="SNF2_N"/>
</dbReference>
<sequence>MNINLSHKIIKEMCGTVSFKRGDSFYRANKVLFDQYSSTKCTARVVGSEEFHVTIEKGSGAQIITKCSCPKLASFDKDCQHIAAALLTIYAHQQHGSDPHHPTSIKHDLTEGLFTLFNTRPVRSSGYQSHFEHRQVLDTEFIFHPVNVSNEQNMLGVEIRIDQMKIHDIKAFLENVRDGLPYSLSASFTYDQRIQCFEKETDAVIQELIKVNHDETVYIDTKQEKTAIRNQMLVIPPSSWHRLFPLLLKAPHVKVEYKKQSYTGLYASDEPLPLLFDFEEKKDREYQLKIQGLHQIVILNAYQSVLFEGKIIKLESQDSKRLSELVQMIKTSGTNQIPISKQQIGFFLEKVVPGLKRLGDINIPGSISKQLLHTPLNAKLYLDRVKNRLLVGIEFHYGNIMINPLENRDPQTSSLLIRDIKKEDVILHLMNESSLTMTDGGYFLHNEELEYQFLYHTVPKLQKLVQIYATTAVRMRIFRGNVQPQIRVKFKKERTNWLEFKFELDGIRDEHIKDVLQALEEKRKYYRLRNGSLLSLETREFEEIQRYLRSPLLQNKDLTNDLHVPMEKCLQLLDHVESSHVFKFEPSFKQFLTTIQSPGSMEFAVPKGLDSILKDYQKLGFQWMKTLAHYGYGGILADDMGLGKTIQSITFIVSELPEIRKNNSPILIVCPSSLTYNWLNEILKFSPEVEALVIDGSKKEREKLQKKVNEIDVVITSYPLLRSDIKWYEKQNFHTVFFDEAQAFKNPVTQTARAVKKIQADHKFALTGTPVENSPVELWSIFHVVFPDLFLGLKEFSKLSKKKIARRIRPFLLRRMKEDVLSKFPEKIESIASVELHPEQKKLYAAYLAKLRHDTLKQLDKETIRKNRIKILAGLTRLRQICCHPGLFINGYKGSSAKLDQLLQIVEEAKYSGRRVLIFSQFTSMLALIGQELQKIEMPYFYLDGVTPSEERVEICNRFNLGERDFFLISLKAGGTGLNLMSADTVILFDTWWNPAVEEQATDRAHRIGQKNNVQVIKLVAKGTIEEKMNDLQDKKRHLVEEIIDSEEKNLSTLTEEDIREMLMI</sequence>
<gene>
    <name evidence="2" type="ORF">E6W99_12845</name>
</gene>
<dbReference type="InterPro" id="IPR001650">
    <property type="entry name" value="Helicase_C-like"/>
</dbReference>
<dbReference type="InterPro" id="IPR014001">
    <property type="entry name" value="Helicase_ATP-bd"/>
</dbReference>
<name>A0A4S4BX50_9BACI</name>
<keyword evidence="2" id="KW-0347">Helicase</keyword>
<reference evidence="2 3" key="1">
    <citation type="submission" date="2019-04" db="EMBL/GenBank/DDBJ databases">
        <title>Bacillus sediminilitoris sp. nov., isolated from a tidal flat sediment on the East China Sea.</title>
        <authorList>
            <person name="Wei Y."/>
            <person name="Mao H."/>
            <person name="Fang J."/>
        </authorList>
    </citation>
    <scope>NUCLEOTIDE SEQUENCE [LARGE SCALE GENOMIC DNA]</scope>
    <source>
        <strain evidence="2 3">DSL-17</strain>
    </source>
</reference>
<dbReference type="PROSITE" id="PS50966">
    <property type="entry name" value="ZF_SWIM"/>
    <property type="match status" value="1"/>
</dbReference>
<dbReference type="GO" id="GO:0008270">
    <property type="term" value="F:zinc ion binding"/>
    <property type="evidence" value="ECO:0007669"/>
    <property type="project" value="InterPro"/>
</dbReference>
<dbReference type="Pfam" id="PF04434">
    <property type="entry name" value="SWIM"/>
    <property type="match status" value="1"/>
</dbReference>
<keyword evidence="2" id="KW-0547">Nucleotide-binding</keyword>
<dbReference type="CDD" id="cd18793">
    <property type="entry name" value="SF2_C_SNF"/>
    <property type="match status" value="1"/>
</dbReference>
<keyword evidence="2" id="KW-0067">ATP-binding</keyword>
<dbReference type="PANTHER" id="PTHR10799">
    <property type="entry name" value="SNF2/RAD54 HELICASE FAMILY"/>
    <property type="match status" value="1"/>
</dbReference>
<dbReference type="EMBL" id="SSNT01000009">
    <property type="protein sequence ID" value="THF79236.1"/>
    <property type="molecule type" value="Genomic_DNA"/>
</dbReference>
<dbReference type="Gene3D" id="3.40.50.300">
    <property type="entry name" value="P-loop containing nucleotide triphosphate hydrolases"/>
    <property type="match status" value="1"/>
</dbReference>
<dbReference type="GO" id="GO:0004386">
    <property type="term" value="F:helicase activity"/>
    <property type="evidence" value="ECO:0007669"/>
    <property type="project" value="UniProtKB-KW"/>
</dbReference>
<dbReference type="SMART" id="SM00487">
    <property type="entry name" value="DEXDc"/>
    <property type="match status" value="1"/>
</dbReference>
<dbReference type="InterPro" id="IPR007527">
    <property type="entry name" value="Znf_SWIM"/>
</dbReference>
<dbReference type="Pfam" id="PF08455">
    <property type="entry name" value="SNF2_assoc"/>
    <property type="match status" value="1"/>
</dbReference>
<dbReference type="GO" id="GO:0016787">
    <property type="term" value="F:hydrolase activity"/>
    <property type="evidence" value="ECO:0007669"/>
    <property type="project" value="UniProtKB-KW"/>
</dbReference>
<comment type="caution">
    <text evidence="2">The sequence shown here is derived from an EMBL/GenBank/DDBJ whole genome shotgun (WGS) entry which is preliminary data.</text>
</comment>
<dbReference type="PROSITE" id="PS51194">
    <property type="entry name" value="HELICASE_CTER"/>
    <property type="match status" value="1"/>
</dbReference>
<dbReference type="OrthoDB" id="9760715at2"/>
<dbReference type="AlphaFoldDB" id="A0A4S4BX50"/>
<proteinExistence type="predicted"/>
<dbReference type="Pfam" id="PF00176">
    <property type="entry name" value="SNF2-rel_dom"/>
    <property type="match status" value="1"/>
</dbReference>
<dbReference type="Gene3D" id="3.40.50.10810">
    <property type="entry name" value="Tandem AAA-ATPase domain"/>
    <property type="match status" value="1"/>
</dbReference>
<keyword evidence="3" id="KW-1185">Reference proteome</keyword>
<dbReference type="RefSeq" id="WP_136354454.1">
    <property type="nucleotide sequence ID" value="NZ_CP046266.1"/>
</dbReference>
<dbReference type="PROSITE" id="PS51192">
    <property type="entry name" value="HELICASE_ATP_BIND_1"/>
    <property type="match status" value="1"/>
</dbReference>
<dbReference type="InterPro" id="IPR013663">
    <property type="entry name" value="Helicase_SWF/SNF/SWI_bac"/>
</dbReference>
<protein>
    <submittedName>
        <fullName evidence="2">DEAD/DEAH box helicase</fullName>
    </submittedName>
</protein>
<dbReference type="InterPro" id="IPR049730">
    <property type="entry name" value="SNF2/RAD54-like_C"/>
</dbReference>
<dbReference type="Pfam" id="PF00271">
    <property type="entry name" value="Helicase_C"/>
    <property type="match status" value="1"/>
</dbReference>
<evidence type="ECO:0000256" key="1">
    <source>
        <dbReference type="ARBA" id="ARBA00022801"/>
    </source>
</evidence>
<evidence type="ECO:0000313" key="3">
    <source>
        <dbReference type="Proteomes" id="UP000310334"/>
    </source>
</evidence>
<evidence type="ECO:0000313" key="2">
    <source>
        <dbReference type="EMBL" id="THF79236.1"/>
    </source>
</evidence>
<dbReference type="SMART" id="SM00490">
    <property type="entry name" value="HELICc"/>
    <property type="match status" value="1"/>
</dbReference>
<dbReference type="SUPFAM" id="SSF52540">
    <property type="entry name" value="P-loop containing nucleoside triphosphate hydrolases"/>
    <property type="match status" value="2"/>
</dbReference>
<dbReference type="FunFam" id="3.40.50.300:FF:000533">
    <property type="entry name" value="Helicase, Snf2 family"/>
    <property type="match status" value="1"/>
</dbReference>
<accession>A0A4S4BX50</accession>
<keyword evidence="1" id="KW-0378">Hydrolase</keyword>
<dbReference type="Proteomes" id="UP000310334">
    <property type="component" value="Unassembled WGS sequence"/>
</dbReference>
<organism evidence="2 3">
    <name type="scientific">Metabacillus sediminilitoris</name>
    <dbReference type="NCBI Taxonomy" id="2567941"/>
    <lineage>
        <taxon>Bacteria</taxon>
        <taxon>Bacillati</taxon>
        <taxon>Bacillota</taxon>
        <taxon>Bacilli</taxon>
        <taxon>Bacillales</taxon>
        <taxon>Bacillaceae</taxon>
        <taxon>Metabacillus</taxon>
    </lineage>
</organism>